<dbReference type="GO" id="GO:0005886">
    <property type="term" value="C:plasma membrane"/>
    <property type="evidence" value="ECO:0007669"/>
    <property type="project" value="TreeGrafter"/>
</dbReference>
<organism evidence="5 6">
    <name type="scientific">Pichia sorbitophila (strain ATCC MYA-4447 / BCRC 22081 / CBS 7064 / NBRC 10061 / NRRL Y-12695)</name>
    <name type="common">Hybrid yeast</name>
    <dbReference type="NCBI Taxonomy" id="559304"/>
    <lineage>
        <taxon>Eukaryota</taxon>
        <taxon>Fungi</taxon>
        <taxon>Dikarya</taxon>
        <taxon>Ascomycota</taxon>
        <taxon>Saccharomycotina</taxon>
        <taxon>Pichiomycetes</taxon>
        <taxon>Debaryomycetaceae</taxon>
        <taxon>Millerozyma</taxon>
    </lineage>
</organism>
<dbReference type="InterPro" id="IPR029021">
    <property type="entry name" value="Prot-tyrosine_phosphatase-like"/>
</dbReference>
<reference evidence="5 6" key="1">
    <citation type="journal article" date="2012" name="G3 (Bethesda)">
        <title>Pichia sorbitophila, an interspecies yeast hybrid reveals early steps of genome resolution following polyploidization.</title>
        <authorList>
            <person name="Leh Louis V."/>
            <person name="Despons L."/>
            <person name="Friedrich A."/>
            <person name="Martin T."/>
            <person name="Durrens P."/>
            <person name="Casaregola S."/>
            <person name="Neuveglise C."/>
            <person name="Fairhead C."/>
            <person name="Marck C."/>
            <person name="Cruz J.A."/>
            <person name="Straub M.L."/>
            <person name="Kugler V."/>
            <person name="Sacerdot C."/>
            <person name="Uzunov Z."/>
            <person name="Thierry A."/>
            <person name="Weiss S."/>
            <person name="Bleykasten C."/>
            <person name="De Montigny J."/>
            <person name="Jacques N."/>
            <person name="Jung P."/>
            <person name="Lemaire M."/>
            <person name="Mallet S."/>
            <person name="Morel G."/>
            <person name="Richard G.F."/>
            <person name="Sarkar A."/>
            <person name="Savel G."/>
            <person name="Schacherer J."/>
            <person name="Seret M.L."/>
            <person name="Talla E."/>
            <person name="Samson G."/>
            <person name="Jubin C."/>
            <person name="Poulain J."/>
            <person name="Vacherie B."/>
            <person name="Barbe V."/>
            <person name="Pelletier E."/>
            <person name="Sherman D.J."/>
            <person name="Westhof E."/>
            <person name="Weissenbach J."/>
            <person name="Baret P.V."/>
            <person name="Wincker P."/>
            <person name="Gaillardin C."/>
            <person name="Dujon B."/>
            <person name="Souciet J.L."/>
        </authorList>
    </citation>
    <scope>NUCLEOTIDE SEQUENCE [LARGE SCALE GENOMIC DNA]</scope>
    <source>
        <strain evidence="6">ATCC MYA-4447 / BCRC 22081 / CBS 7064 / NBRC 10061 / NRRL Y-12695</strain>
    </source>
</reference>
<feature type="domain" description="Tyrosine specific protein phosphatases" evidence="3">
    <location>
        <begin position="103"/>
        <end position="167"/>
    </location>
</feature>
<proteinExistence type="predicted"/>
<dbReference type="EMBL" id="FO082047">
    <property type="protein sequence ID" value="CCE85654.1"/>
    <property type="molecule type" value="Genomic_DNA"/>
</dbReference>
<dbReference type="InParanoid" id="G8Y4N6"/>
<dbReference type="InterPro" id="IPR051281">
    <property type="entry name" value="Dual-spec_lipid-protein_phosph"/>
</dbReference>
<dbReference type="OMA" id="YIESWYR"/>
<dbReference type="eggNOG" id="KOG2283">
    <property type="taxonomic scope" value="Eukaryota"/>
</dbReference>
<dbReference type="FunCoup" id="G8Y4N6">
    <property type="interactions" value="77"/>
</dbReference>
<dbReference type="CDD" id="cd14497">
    <property type="entry name" value="PTP_PTEN-like"/>
    <property type="match status" value="1"/>
</dbReference>
<evidence type="ECO:0000313" key="5">
    <source>
        <dbReference type="EMBL" id="CCE85654.1"/>
    </source>
</evidence>
<dbReference type="SUPFAM" id="SSF52799">
    <property type="entry name" value="(Phosphotyrosine protein) phosphatases II"/>
    <property type="match status" value="1"/>
</dbReference>
<name>G8Y4N6_PICSO</name>
<keyword evidence="2" id="KW-0378">Hydrolase</keyword>
<dbReference type="InterPro" id="IPR003595">
    <property type="entry name" value="Tyr_Pase_cat"/>
</dbReference>
<dbReference type="PANTHER" id="PTHR12305">
    <property type="entry name" value="PHOSPHATASE WITH HOMOLOGY TO TENSIN"/>
    <property type="match status" value="1"/>
</dbReference>
<evidence type="ECO:0000259" key="3">
    <source>
        <dbReference type="PROSITE" id="PS50056"/>
    </source>
</evidence>
<evidence type="ECO:0000313" key="6">
    <source>
        <dbReference type="Proteomes" id="UP000005222"/>
    </source>
</evidence>
<dbReference type="GO" id="GO:0051896">
    <property type="term" value="P:regulation of phosphatidylinositol 3-kinase/protein kinase B signal transduction"/>
    <property type="evidence" value="ECO:0007669"/>
    <property type="project" value="TreeGrafter"/>
</dbReference>
<dbReference type="STRING" id="559304.G8Y4N6"/>
<dbReference type="Gene3D" id="3.90.190.10">
    <property type="entry name" value="Protein tyrosine phosphatase superfamily"/>
    <property type="match status" value="1"/>
</dbReference>
<dbReference type="InterPro" id="IPR057023">
    <property type="entry name" value="PTP-SAK"/>
</dbReference>
<dbReference type="InterPro" id="IPR000387">
    <property type="entry name" value="Tyr_Pase_dom"/>
</dbReference>
<dbReference type="InterPro" id="IPR016130">
    <property type="entry name" value="Tyr_Pase_AS"/>
</dbReference>
<dbReference type="InterPro" id="IPR029023">
    <property type="entry name" value="Tensin_phosphatase"/>
</dbReference>
<sequence length="367" mass="43531">MKNLIRSIVSAPKQVYYDNNLDIQFDLSYVTHQIIVSAGPVRNTFKEIYRYPVKDLVKILEFNHRDHWYIWNFRSEGLGYSENDVFHKISSYLFPDHQPPPLRLIYKCVLEIDQFLSKDKKNVAVLHCKAGKGRSGTMCCAYLMYHCYNQHGCLRTEEIMDLYTRKRMRSYSGNGISIQSQQRYLKYWERILSMPEELQKYEIDNAMPLPYDLEKSCITMIKIHNPSSYYNDVSKIFDLDIELETYLQSETKQERVDISSIYQFSPLDISCKKKNTIILIPEREIILNKIKDVKISIKSFCYCWFDMLMETIISNGEELFHKSDTDASEFIRGHFMIPWEDLDGFKGSTQKGMKLFSNLEICWRLYY</sequence>
<evidence type="ECO:0000256" key="2">
    <source>
        <dbReference type="ARBA" id="ARBA00022801"/>
    </source>
</evidence>
<dbReference type="PROSITE" id="PS51181">
    <property type="entry name" value="PPASE_TENSIN"/>
    <property type="match status" value="1"/>
</dbReference>
<dbReference type="PROSITE" id="PS00383">
    <property type="entry name" value="TYR_PHOSPHATASE_1"/>
    <property type="match status" value="1"/>
</dbReference>
<dbReference type="AlphaFoldDB" id="G8Y4N6"/>
<evidence type="ECO:0000259" key="4">
    <source>
        <dbReference type="PROSITE" id="PS51181"/>
    </source>
</evidence>
<protein>
    <recommendedName>
        <fullName evidence="1">phosphatidylinositol-3,4,5-trisphosphate 3-phosphatase</fullName>
        <ecNumber evidence="1">3.1.3.67</ecNumber>
    </recommendedName>
</protein>
<evidence type="ECO:0000256" key="1">
    <source>
        <dbReference type="ARBA" id="ARBA00013015"/>
    </source>
</evidence>
<dbReference type="Pfam" id="PF22784">
    <property type="entry name" value="PTP-SAK"/>
    <property type="match status" value="1"/>
</dbReference>
<dbReference type="GO" id="GO:0005634">
    <property type="term" value="C:nucleus"/>
    <property type="evidence" value="ECO:0007669"/>
    <property type="project" value="TreeGrafter"/>
</dbReference>
<dbReference type="OrthoDB" id="16692at2759"/>
<dbReference type="PROSITE" id="PS50056">
    <property type="entry name" value="TYR_PHOSPHATASE_2"/>
    <property type="match status" value="1"/>
</dbReference>
<gene>
    <name evidence="5" type="primary">Piso0_005272</name>
    <name evidence="5" type="ORF">GNLVRS01_PISO0M11188g</name>
</gene>
<dbReference type="GO" id="GO:0042995">
    <property type="term" value="C:cell projection"/>
    <property type="evidence" value="ECO:0007669"/>
    <property type="project" value="TreeGrafter"/>
</dbReference>
<dbReference type="GO" id="GO:0004725">
    <property type="term" value="F:protein tyrosine phosphatase activity"/>
    <property type="evidence" value="ECO:0007669"/>
    <property type="project" value="TreeGrafter"/>
</dbReference>
<dbReference type="EC" id="3.1.3.67" evidence="1"/>
<dbReference type="GO" id="GO:0043491">
    <property type="term" value="P:phosphatidylinositol 3-kinase/protein kinase B signal transduction"/>
    <property type="evidence" value="ECO:0007669"/>
    <property type="project" value="TreeGrafter"/>
</dbReference>
<dbReference type="PANTHER" id="PTHR12305:SF81">
    <property type="entry name" value="PHOSPHATIDYLINOSITOL 3,4,5-TRISPHOSPHATE 3-PHOSPHATASE AND DUAL-SPECIFICITY PROTEIN PHOSPHATASE PTEN"/>
    <property type="match status" value="1"/>
</dbReference>
<dbReference type="HOGENOM" id="CLU_020105_4_1_1"/>
<keyword evidence="6" id="KW-1185">Reference proteome</keyword>
<feature type="domain" description="Phosphatase tensin-type" evidence="4">
    <location>
        <begin position="16"/>
        <end position="195"/>
    </location>
</feature>
<dbReference type="Proteomes" id="UP000005222">
    <property type="component" value="Chromosome M"/>
</dbReference>
<dbReference type="GO" id="GO:0005829">
    <property type="term" value="C:cytosol"/>
    <property type="evidence" value="ECO:0007669"/>
    <property type="project" value="TreeGrafter"/>
</dbReference>
<accession>G8Y4N6</accession>
<dbReference type="GO" id="GO:0046856">
    <property type="term" value="P:phosphatidylinositol dephosphorylation"/>
    <property type="evidence" value="ECO:0007669"/>
    <property type="project" value="TreeGrafter"/>
</dbReference>
<dbReference type="GO" id="GO:0016314">
    <property type="term" value="F:phosphatidylinositol-3,4,5-trisphosphate 3-phosphatase activity"/>
    <property type="evidence" value="ECO:0007669"/>
    <property type="project" value="UniProtKB-EC"/>
</dbReference>
<dbReference type="SMART" id="SM00404">
    <property type="entry name" value="PTPc_motif"/>
    <property type="match status" value="1"/>
</dbReference>